<gene>
    <name evidence="2" type="ORF">FISHEDRAFT_58098</name>
</gene>
<feature type="region of interest" description="Disordered" evidence="1">
    <location>
        <begin position="449"/>
        <end position="575"/>
    </location>
</feature>
<dbReference type="Proteomes" id="UP000054144">
    <property type="component" value="Unassembled WGS sequence"/>
</dbReference>
<name>A0A0D7AFE8_9AGAR</name>
<reference evidence="2 3" key="1">
    <citation type="journal article" date="2015" name="Fungal Genet. Biol.">
        <title>Evolution of novel wood decay mechanisms in Agaricales revealed by the genome sequences of Fistulina hepatica and Cylindrobasidium torrendii.</title>
        <authorList>
            <person name="Floudas D."/>
            <person name="Held B.W."/>
            <person name="Riley R."/>
            <person name="Nagy L.G."/>
            <person name="Koehler G."/>
            <person name="Ransdell A.S."/>
            <person name="Younus H."/>
            <person name="Chow J."/>
            <person name="Chiniquy J."/>
            <person name="Lipzen A."/>
            <person name="Tritt A."/>
            <person name="Sun H."/>
            <person name="Haridas S."/>
            <person name="LaButti K."/>
            <person name="Ohm R.A."/>
            <person name="Kues U."/>
            <person name="Blanchette R.A."/>
            <person name="Grigoriev I.V."/>
            <person name="Minto R.E."/>
            <person name="Hibbett D.S."/>
        </authorList>
    </citation>
    <scope>NUCLEOTIDE SEQUENCE [LARGE SCALE GENOMIC DNA]</scope>
    <source>
        <strain evidence="2 3">ATCC 64428</strain>
    </source>
</reference>
<accession>A0A0D7AFE8</accession>
<keyword evidence="3" id="KW-1185">Reference proteome</keyword>
<evidence type="ECO:0000313" key="3">
    <source>
        <dbReference type="Proteomes" id="UP000054144"/>
    </source>
</evidence>
<dbReference type="AlphaFoldDB" id="A0A0D7AFE8"/>
<dbReference type="EMBL" id="KN881721">
    <property type="protein sequence ID" value="KIY49864.1"/>
    <property type="molecule type" value="Genomic_DNA"/>
</dbReference>
<dbReference type="OrthoDB" id="2747778at2759"/>
<organism evidence="2 3">
    <name type="scientific">Fistulina hepatica ATCC 64428</name>
    <dbReference type="NCBI Taxonomy" id="1128425"/>
    <lineage>
        <taxon>Eukaryota</taxon>
        <taxon>Fungi</taxon>
        <taxon>Dikarya</taxon>
        <taxon>Basidiomycota</taxon>
        <taxon>Agaricomycotina</taxon>
        <taxon>Agaricomycetes</taxon>
        <taxon>Agaricomycetidae</taxon>
        <taxon>Agaricales</taxon>
        <taxon>Fistulinaceae</taxon>
        <taxon>Fistulina</taxon>
    </lineage>
</organism>
<evidence type="ECO:0000313" key="2">
    <source>
        <dbReference type="EMBL" id="KIY49864.1"/>
    </source>
</evidence>
<sequence length="588" mass="65100">MSSYHLPLPNAAIAGDDASSTSATITGDIPRPKIPPQSKPVLPVPLAVRQPPSRSQSLPHDSTTPPRTTLPAIDFAKCSSTPSSHGARDPFTTKTPPQIDREREIFVAEMSPAVRGPMDPDLFIDTFLGNEDYPEKKKIHSLLRQISERKRKEDDHYPPVIEMFGALMPEFYTRSMSRKVANDCAPGHRFMDIVTATQMPSSSTKDPPILFSQTDLITEFKVSSSDDPFIDPQVGEHDPYTEEFGKKFGGHYKAAKAEQDDTAVGESCLTSTGSDEGGKARIPSLKCFIEIFRTHNMTTMIGPNGHGYLNDWDLSIIYATWLECKEPRRFTFTAKVDAKSGQVTGGTQKHTQISNVDGWLLQLDVEGCPAFNTWVYEVAQLIWQLWNCEQTRARRLPGFGTSAPEDIPKLSTHKAMSQLFMKLVQSLEADETQGARSFPPEKDRFLAAHSDKMSKAVKTGKKQAKWRKAETNSGSLLQRDAQKNRPPPLDSSRSTFKSASFHRNYPPDLDSNPFLPHSVPPESPPSSFASSSRKRNSGDEPHDSALPPKRARSNGRAPRAGPSRSREHAYCLSPVVSLLAPRVTSGFQ</sequence>
<feature type="compositionally biased region" description="Polar residues" evidence="1">
    <location>
        <begin position="52"/>
        <end position="67"/>
    </location>
</feature>
<feature type="region of interest" description="Disordered" evidence="1">
    <location>
        <begin position="1"/>
        <end position="96"/>
    </location>
</feature>
<protein>
    <submittedName>
        <fullName evidence="2">Uncharacterized protein</fullName>
    </submittedName>
</protein>
<proteinExistence type="predicted"/>
<evidence type="ECO:0000256" key="1">
    <source>
        <dbReference type="SAM" id="MobiDB-lite"/>
    </source>
</evidence>